<evidence type="ECO:0000313" key="7">
    <source>
        <dbReference type="EMBL" id="KAJ4366317.1"/>
    </source>
</evidence>
<dbReference type="PANTHER" id="PTHR36206:SF12">
    <property type="entry name" value="ASPERCRYPTIN BIOSYNTHESIS CLUSTER-SPECIFIC TRANSCRIPTION REGULATOR ATNN-RELATED"/>
    <property type="match status" value="1"/>
</dbReference>
<evidence type="ECO:0000256" key="5">
    <source>
        <dbReference type="ARBA" id="ARBA00023163"/>
    </source>
</evidence>
<gene>
    <name evidence="7" type="ORF">N0V83_007953</name>
</gene>
<comment type="caution">
    <text evidence="7">The sequence shown here is derived from an EMBL/GenBank/DDBJ whole genome shotgun (WGS) entry which is preliminary data.</text>
</comment>
<dbReference type="InterPro" id="IPR052360">
    <property type="entry name" value="Transcr_Regulatory_Proteins"/>
</dbReference>
<accession>A0A9W9CK28</accession>
<organism evidence="7 8">
    <name type="scientific">Neocucurbitaria cava</name>
    <dbReference type="NCBI Taxonomy" id="798079"/>
    <lineage>
        <taxon>Eukaryota</taxon>
        <taxon>Fungi</taxon>
        <taxon>Dikarya</taxon>
        <taxon>Ascomycota</taxon>
        <taxon>Pezizomycotina</taxon>
        <taxon>Dothideomycetes</taxon>
        <taxon>Pleosporomycetidae</taxon>
        <taxon>Pleosporales</taxon>
        <taxon>Pleosporineae</taxon>
        <taxon>Cucurbitariaceae</taxon>
        <taxon>Neocucurbitaria</taxon>
    </lineage>
</organism>
<dbReference type="EMBL" id="JAPEUY010000014">
    <property type="protein sequence ID" value="KAJ4366317.1"/>
    <property type="molecule type" value="Genomic_DNA"/>
</dbReference>
<dbReference type="OrthoDB" id="3798044at2759"/>
<name>A0A9W9CK28_9PLEO</name>
<evidence type="ECO:0000256" key="4">
    <source>
        <dbReference type="ARBA" id="ARBA00023125"/>
    </source>
</evidence>
<keyword evidence="2" id="KW-0862">Zinc</keyword>
<dbReference type="Proteomes" id="UP001140560">
    <property type="component" value="Unassembled WGS sequence"/>
</dbReference>
<protein>
    <submittedName>
        <fullName evidence="7">Uncharacterized protein</fullName>
    </submittedName>
</protein>
<keyword evidence="4" id="KW-0238">DNA-binding</keyword>
<keyword evidence="1" id="KW-0479">Metal-binding</keyword>
<dbReference type="GO" id="GO:0003677">
    <property type="term" value="F:DNA binding"/>
    <property type="evidence" value="ECO:0007669"/>
    <property type="project" value="UniProtKB-KW"/>
</dbReference>
<reference evidence="7" key="1">
    <citation type="submission" date="2022-10" db="EMBL/GenBank/DDBJ databases">
        <title>Tapping the CABI collections for fungal endophytes: first genome assemblies for Collariella, Neodidymelliopsis, Ascochyta clinopodiicola, Didymella pomorum, Didymosphaeria variabile, Neocosmospora piperis and Neocucurbitaria cava.</title>
        <authorList>
            <person name="Hill R."/>
        </authorList>
    </citation>
    <scope>NUCLEOTIDE SEQUENCE</scope>
    <source>
        <strain evidence="7">IMI 356814</strain>
    </source>
</reference>
<sequence>MAAEMQDIRILRDRFVDLTYRSFEAMRCNNEVEIRRYNDTHKYTKQAKGRHMRDTILIDLQSWFQLFHPLLNKAISPTESTIDLLHGPKISRACRVLHIHYLVLTMRLSNFGDDEARREKAFDTFGDVFEAIIQHAEEAFSNSSSSNQPPRHLLFSMEHGLIEPLYFTVLKCREPTKRAKALQLLDSCSQEAAWDGPLMTVIAREAVRVETSLHGRMSCDLTGNLELVTPGDDDFRTAAEFIWKFRGDEMAEICRVFAVALLEMDWERRTALVQIHYKGGTVSAVCAAEICPARQSARLDV</sequence>
<proteinExistence type="predicted"/>
<evidence type="ECO:0000313" key="8">
    <source>
        <dbReference type="Proteomes" id="UP001140560"/>
    </source>
</evidence>
<keyword evidence="5" id="KW-0804">Transcription</keyword>
<evidence type="ECO:0000256" key="6">
    <source>
        <dbReference type="ARBA" id="ARBA00023242"/>
    </source>
</evidence>
<dbReference type="PANTHER" id="PTHR36206">
    <property type="entry name" value="ASPERCRYPTIN BIOSYNTHESIS CLUSTER-SPECIFIC TRANSCRIPTION REGULATOR ATNN-RELATED"/>
    <property type="match status" value="1"/>
</dbReference>
<keyword evidence="8" id="KW-1185">Reference proteome</keyword>
<evidence type="ECO:0000256" key="2">
    <source>
        <dbReference type="ARBA" id="ARBA00022833"/>
    </source>
</evidence>
<evidence type="ECO:0000256" key="3">
    <source>
        <dbReference type="ARBA" id="ARBA00023015"/>
    </source>
</evidence>
<dbReference type="GO" id="GO:0046872">
    <property type="term" value="F:metal ion binding"/>
    <property type="evidence" value="ECO:0007669"/>
    <property type="project" value="UniProtKB-KW"/>
</dbReference>
<evidence type="ECO:0000256" key="1">
    <source>
        <dbReference type="ARBA" id="ARBA00022723"/>
    </source>
</evidence>
<dbReference type="AlphaFoldDB" id="A0A9W9CK28"/>
<keyword evidence="6" id="KW-0539">Nucleus</keyword>
<keyword evidence="3" id="KW-0805">Transcription regulation</keyword>